<evidence type="ECO:0000256" key="1">
    <source>
        <dbReference type="ARBA" id="ARBA00006607"/>
    </source>
</evidence>
<dbReference type="Gene3D" id="3.50.7.10">
    <property type="entry name" value="GroEL"/>
    <property type="match status" value="1"/>
</dbReference>
<dbReference type="SUPFAM" id="SSF52029">
    <property type="entry name" value="GroEL apical domain-like"/>
    <property type="match status" value="1"/>
</dbReference>
<dbReference type="EMBL" id="CADCTR010003367">
    <property type="protein sequence ID" value="CAA9397047.1"/>
    <property type="molecule type" value="Genomic_DNA"/>
</dbReference>
<dbReference type="GO" id="GO:0005524">
    <property type="term" value="F:ATP binding"/>
    <property type="evidence" value="ECO:0007669"/>
    <property type="project" value="InterPro"/>
</dbReference>
<dbReference type="InterPro" id="IPR027413">
    <property type="entry name" value="GROEL-like_equatorial_sf"/>
</dbReference>
<dbReference type="InterPro" id="IPR027409">
    <property type="entry name" value="GroEL-like_apical_dom_sf"/>
</dbReference>
<dbReference type="GO" id="GO:0140662">
    <property type="term" value="F:ATP-dependent protein folding chaperone"/>
    <property type="evidence" value="ECO:0007669"/>
    <property type="project" value="InterPro"/>
</dbReference>
<protein>
    <submittedName>
        <fullName evidence="3">Heat shock protein 60 family chaperone GroEL</fullName>
    </submittedName>
</protein>
<organism evidence="3">
    <name type="scientific">uncultured Chloroflexia bacterium</name>
    <dbReference type="NCBI Taxonomy" id="1672391"/>
    <lineage>
        <taxon>Bacteria</taxon>
        <taxon>Bacillati</taxon>
        <taxon>Chloroflexota</taxon>
        <taxon>Chloroflexia</taxon>
        <taxon>environmental samples</taxon>
    </lineage>
</organism>
<name>A0A6J4P0K8_9CHLR</name>
<dbReference type="Gene3D" id="3.30.260.10">
    <property type="entry name" value="TCP-1-like chaperonin intermediate domain"/>
    <property type="match status" value="1"/>
</dbReference>
<dbReference type="SUPFAM" id="SSF48592">
    <property type="entry name" value="GroEL equatorial domain-like"/>
    <property type="match status" value="1"/>
</dbReference>
<dbReference type="AlphaFoldDB" id="A0A6J4P0K8"/>
<dbReference type="InterPro" id="IPR001844">
    <property type="entry name" value="Cpn60/GroEL"/>
</dbReference>
<keyword evidence="2" id="KW-0143">Chaperone</keyword>
<sequence>EHGPVELRSGRRRESTREYVLGTYYKGKLLSEWMFTDQLRRRADIENPAVLVTDFEIKDAEDLRPLFQVIAKEGIPSLLVLASELSEPVIAALLAARQGPTPCHIIAVRAPDALTGQSAMLDDIATLTGARRFIAVAGDSLRTLKADQLGRARRAWGDDEYFGFVGGKGDPRTVRAHVARLRQAVEATDEPEQREKLRERLGKLLGGTAILWVGGISEPDIAARKELMESTVEAVRTTVSQGTLPGGGVALLNCRDRLREMALATDNLDERTAYRVLARALEEPTRTIIENAGYHASTLLNQIDRAGPGYGIDARTGIMVQMEDAGIVDSAGVMTSAVHEAIASAALALTVDVVVHTKRPKLSFEP</sequence>
<dbReference type="PANTHER" id="PTHR45633">
    <property type="entry name" value="60 KDA HEAT SHOCK PROTEIN, MITOCHONDRIAL"/>
    <property type="match status" value="1"/>
</dbReference>
<proteinExistence type="inferred from homology"/>
<dbReference type="InterPro" id="IPR027410">
    <property type="entry name" value="TCP-1-like_intermed_sf"/>
</dbReference>
<dbReference type="GO" id="GO:0042026">
    <property type="term" value="P:protein refolding"/>
    <property type="evidence" value="ECO:0007669"/>
    <property type="project" value="InterPro"/>
</dbReference>
<dbReference type="InterPro" id="IPR002423">
    <property type="entry name" value="Cpn60/GroEL/TCP-1"/>
</dbReference>
<dbReference type="Gene3D" id="1.10.560.10">
    <property type="entry name" value="GroEL-like equatorial domain"/>
    <property type="match status" value="1"/>
</dbReference>
<comment type="similarity">
    <text evidence="1">Belongs to the chaperonin (HSP60) family.</text>
</comment>
<keyword evidence="3" id="KW-0346">Stress response</keyword>
<accession>A0A6J4P0K8</accession>
<dbReference type="Pfam" id="PF00118">
    <property type="entry name" value="Cpn60_TCP1"/>
    <property type="match status" value="1"/>
</dbReference>
<gene>
    <name evidence="3" type="ORF">AVDCRST_MAG93-10026</name>
</gene>
<evidence type="ECO:0000313" key="3">
    <source>
        <dbReference type="EMBL" id="CAA9397047.1"/>
    </source>
</evidence>
<evidence type="ECO:0000256" key="2">
    <source>
        <dbReference type="ARBA" id="ARBA00023186"/>
    </source>
</evidence>
<reference evidence="3" key="1">
    <citation type="submission" date="2020-02" db="EMBL/GenBank/DDBJ databases">
        <authorList>
            <person name="Meier V. D."/>
        </authorList>
    </citation>
    <scope>NUCLEOTIDE SEQUENCE</scope>
    <source>
        <strain evidence="3">AVDCRST_MAG93</strain>
    </source>
</reference>
<feature type="non-terminal residue" evidence="3">
    <location>
        <position position="1"/>
    </location>
</feature>